<proteinExistence type="predicted"/>
<gene>
    <name evidence="1" type="ORF">HPB50_001493</name>
</gene>
<evidence type="ECO:0000313" key="2">
    <source>
        <dbReference type="Proteomes" id="UP000821845"/>
    </source>
</evidence>
<keyword evidence="2" id="KW-1185">Reference proteome</keyword>
<evidence type="ECO:0000313" key="1">
    <source>
        <dbReference type="EMBL" id="KAH6942146.1"/>
    </source>
</evidence>
<organism evidence="1 2">
    <name type="scientific">Hyalomma asiaticum</name>
    <name type="common">Tick</name>
    <dbReference type="NCBI Taxonomy" id="266040"/>
    <lineage>
        <taxon>Eukaryota</taxon>
        <taxon>Metazoa</taxon>
        <taxon>Ecdysozoa</taxon>
        <taxon>Arthropoda</taxon>
        <taxon>Chelicerata</taxon>
        <taxon>Arachnida</taxon>
        <taxon>Acari</taxon>
        <taxon>Parasitiformes</taxon>
        <taxon>Ixodida</taxon>
        <taxon>Ixodoidea</taxon>
        <taxon>Ixodidae</taxon>
        <taxon>Hyalomminae</taxon>
        <taxon>Hyalomma</taxon>
    </lineage>
</organism>
<reference evidence="1" key="1">
    <citation type="submission" date="2020-05" db="EMBL/GenBank/DDBJ databases">
        <title>Large-scale comparative analyses of tick genomes elucidate their genetic diversity and vector capacities.</title>
        <authorList>
            <person name="Jia N."/>
            <person name="Wang J."/>
            <person name="Shi W."/>
            <person name="Du L."/>
            <person name="Sun Y."/>
            <person name="Zhan W."/>
            <person name="Jiang J."/>
            <person name="Wang Q."/>
            <person name="Zhang B."/>
            <person name="Ji P."/>
            <person name="Sakyi L.B."/>
            <person name="Cui X."/>
            <person name="Yuan T."/>
            <person name="Jiang B."/>
            <person name="Yang W."/>
            <person name="Lam T.T.-Y."/>
            <person name="Chang Q."/>
            <person name="Ding S."/>
            <person name="Wang X."/>
            <person name="Zhu J."/>
            <person name="Ruan X."/>
            <person name="Zhao L."/>
            <person name="Wei J."/>
            <person name="Que T."/>
            <person name="Du C."/>
            <person name="Cheng J."/>
            <person name="Dai P."/>
            <person name="Han X."/>
            <person name="Huang E."/>
            <person name="Gao Y."/>
            <person name="Liu J."/>
            <person name="Shao H."/>
            <person name="Ye R."/>
            <person name="Li L."/>
            <person name="Wei W."/>
            <person name="Wang X."/>
            <person name="Wang C."/>
            <person name="Yang T."/>
            <person name="Huo Q."/>
            <person name="Li W."/>
            <person name="Guo W."/>
            <person name="Chen H."/>
            <person name="Zhou L."/>
            <person name="Ni X."/>
            <person name="Tian J."/>
            <person name="Zhou Y."/>
            <person name="Sheng Y."/>
            <person name="Liu T."/>
            <person name="Pan Y."/>
            <person name="Xia L."/>
            <person name="Li J."/>
            <person name="Zhao F."/>
            <person name="Cao W."/>
        </authorList>
    </citation>
    <scope>NUCLEOTIDE SEQUENCE</scope>
    <source>
        <strain evidence="1">Hyas-2018</strain>
    </source>
</reference>
<protein>
    <submittedName>
        <fullName evidence="1">Uncharacterized protein</fullName>
    </submittedName>
</protein>
<accession>A0ACB7T7B6</accession>
<dbReference type="EMBL" id="CM023490">
    <property type="protein sequence ID" value="KAH6942146.1"/>
    <property type="molecule type" value="Genomic_DNA"/>
</dbReference>
<sequence>MVNIAVFYETSSEEAGHVSNSLMVSGITTLLIDFFNEIAWLVAYKFRAFDENFKHHWTSPSVRFSTGRLQQMRRAVALDAGSSHSPHPNEDSQHDADSMDCRDADARDLTPSRDPNTTDAGTPRQREVNGDWQTVLTLRQRKAQARERHAKTPDHDGVSHPQQSSNGQTQSPRRKPRLQHTNLCLAVKDMDDIFSPVAFLWHAMLVLGSCSEVTHMMQFDPYEDVIATVQFSLDMVYMLVCFVVVSFSAAAVCEAHDDSLPQVNRLAAVHCAAAQAPDHEFLEQASLLMSQMQTRDVSLTAWKFYELNRAALVTTGGAVATYVVVVLQMAPSFLERAEE</sequence>
<name>A0ACB7T7B6_HYAAI</name>
<dbReference type="Proteomes" id="UP000821845">
    <property type="component" value="Chromosome 10"/>
</dbReference>
<comment type="caution">
    <text evidence="1">The sequence shown here is derived from an EMBL/GenBank/DDBJ whole genome shotgun (WGS) entry which is preliminary data.</text>
</comment>